<evidence type="ECO:0000313" key="2">
    <source>
        <dbReference type="Proteomes" id="UP000663801"/>
    </source>
</evidence>
<protein>
    <submittedName>
        <fullName evidence="1">Uncharacterized protein</fullName>
    </submittedName>
</protein>
<dbReference type="AlphaFoldDB" id="A0A939C2W1"/>
<organism evidence="1 2">
    <name type="scientific">Nakamurella flavida</name>
    <dbReference type="NCBI Taxonomy" id="363630"/>
    <lineage>
        <taxon>Bacteria</taxon>
        <taxon>Bacillati</taxon>
        <taxon>Actinomycetota</taxon>
        <taxon>Actinomycetes</taxon>
        <taxon>Nakamurellales</taxon>
        <taxon>Nakamurellaceae</taxon>
        <taxon>Nakamurella</taxon>
    </lineage>
</organism>
<dbReference type="RefSeq" id="WP_205257109.1">
    <property type="nucleotide sequence ID" value="NZ_BAAAPV010000001.1"/>
</dbReference>
<dbReference type="InterPro" id="IPR054206">
    <property type="entry name" value="DUF6912"/>
</dbReference>
<gene>
    <name evidence="1" type="ORF">JL107_11125</name>
</gene>
<name>A0A939C2W1_9ACTN</name>
<reference evidence="1" key="1">
    <citation type="submission" date="2021-01" db="EMBL/GenBank/DDBJ databases">
        <title>KCTC 19127 draft genome.</title>
        <authorList>
            <person name="An D."/>
        </authorList>
    </citation>
    <scope>NUCLEOTIDE SEQUENCE</scope>
    <source>
        <strain evidence="1">KCTC 19127</strain>
    </source>
</reference>
<evidence type="ECO:0000313" key="1">
    <source>
        <dbReference type="EMBL" id="MBM9477000.1"/>
    </source>
</evidence>
<sequence>MRVYLPGTLGTLRDALADGAVAVIGGTAFAVTGPLRGEYPDWGEEDLEYLAMLDASRASLRLLAARDGERGLRVVIAADVPDAEVTPRPEADRAVVRVPGSVPWSAVASVHVDLPEAEEAVHAAAGVIDTVDLELDEMGDAAFVLGSAEDFGLAWYAPEEVVHLLVDLDAGGDGGTG</sequence>
<proteinExistence type="predicted"/>
<keyword evidence="2" id="KW-1185">Reference proteome</keyword>
<accession>A0A939C2W1</accession>
<comment type="caution">
    <text evidence="1">The sequence shown here is derived from an EMBL/GenBank/DDBJ whole genome shotgun (WGS) entry which is preliminary data.</text>
</comment>
<dbReference type="Pfam" id="PF21853">
    <property type="entry name" value="DUF6912"/>
    <property type="match status" value="1"/>
</dbReference>
<dbReference type="EMBL" id="JAERWL010000009">
    <property type="protein sequence ID" value="MBM9477000.1"/>
    <property type="molecule type" value="Genomic_DNA"/>
</dbReference>
<dbReference type="Proteomes" id="UP000663801">
    <property type="component" value="Unassembled WGS sequence"/>
</dbReference>